<comment type="caution">
    <text evidence="3">The sequence shown here is derived from an EMBL/GenBank/DDBJ whole genome shotgun (WGS) entry which is preliminary data.</text>
</comment>
<name>A0ABD5RVE0_9EURY</name>
<sequence>MSETIGLDVAVPIQSSGGPIATIERLFEPAREVLVPFLSDPLVAGVWGLIVLVCVGVLWWDLRTNNQVLGSMMKGVWTLVVLYSGPFGLTVYWYSGRTQISNDSIWRRGFRSTSHCYSGCGAGEVVGITLAQGILALTVGWVAAVTFGFAYLFGYALTIGPLMQDGVGFKEATWDALLSETPSITVMEVFAIGTDLLLAREAHMGEILFWTALAFSLSIGFLVAWPVNVALVKYGVKEGMSNPAEMRDDAPNAA</sequence>
<protein>
    <submittedName>
        <fullName evidence="3">DUF4396 domain-containing protein</fullName>
    </submittedName>
</protein>
<feature type="transmembrane region" description="Helical" evidence="1">
    <location>
        <begin position="134"/>
        <end position="154"/>
    </location>
</feature>
<proteinExistence type="predicted"/>
<evidence type="ECO:0000259" key="2">
    <source>
        <dbReference type="Pfam" id="PF14342"/>
    </source>
</evidence>
<feature type="transmembrane region" description="Helical" evidence="1">
    <location>
        <begin position="74"/>
        <end position="94"/>
    </location>
</feature>
<keyword evidence="4" id="KW-1185">Reference proteome</keyword>
<dbReference type="AlphaFoldDB" id="A0ABD5RVE0"/>
<accession>A0ABD5RVE0</accession>
<dbReference type="Pfam" id="PF14342">
    <property type="entry name" value="DUF4396"/>
    <property type="match status" value="1"/>
</dbReference>
<evidence type="ECO:0000256" key="1">
    <source>
        <dbReference type="SAM" id="Phobius"/>
    </source>
</evidence>
<keyword evidence="1" id="KW-0812">Transmembrane</keyword>
<keyword evidence="1" id="KW-0472">Membrane</keyword>
<evidence type="ECO:0000313" key="4">
    <source>
        <dbReference type="Proteomes" id="UP001596328"/>
    </source>
</evidence>
<feature type="transmembrane region" description="Helical" evidence="1">
    <location>
        <begin position="42"/>
        <end position="62"/>
    </location>
</feature>
<feature type="domain" description="DUF4396" evidence="2">
    <location>
        <begin position="106"/>
        <end position="237"/>
    </location>
</feature>
<organism evidence="3 4">
    <name type="scientific">Halobium palmae</name>
    <dbReference type="NCBI Taxonomy" id="1776492"/>
    <lineage>
        <taxon>Archaea</taxon>
        <taxon>Methanobacteriati</taxon>
        <taxon>Methanobacteriota</taxon>
        <taxon>Stenosarchaea group</taxon>
        <taxon>Halobacteria</taxon>
        <taxon>Halobacteriales</taxon>
        <taxon>Haloferacaceae</taxon>
        <taxon>Halobium</taxon>
    </lineage>
</organism>
<feature type="transmembrane region" description="Helical" evidence="1">
    <location>
        <begin position="207"/>
        <end position="227"/>
    </location>
</feature>
<keyword evidence="1" id="KW-1133">Transmembrane helix</keyword>
<reference evidence="3 4" key="1">
    <citation type="journal article" date="2019" name="Int. J. Syst. Evol. Microbiol.">
        <title>The Global Catalogue of Microorganisms (GCM) 10K type strain sequencing project: providing services to taxonomists for standard genome sequencing and annotation.</title>
        <authorList>
            <consortium name="The Broad Institute Genomics Platform"/>
            <consortium name="The Broad Institute Genome Sequencing Center for Infectious Disease"/>
            <person name="Wu L."/>
            <person name="Ma J."/>
        </authorList>
    </citation>
    <scope>NUCLEOTIDE SEQUENCE [LARGE SCALE GENOMIC DNA]</scope>
    <source>
        <strain evidence="3 4">NBRC 111368</strain>
    </source>
</reference>
<dbReference type="InterPro" id="IPR025509">
    <property type="entry name" value="DUF4396"/>
</dbReference>
<dbReference type="Proteomes" id="UP001596328">
    <property type="component" value="Unassembled WGS sequence"/>
</dbReference>
<evidence type="ECO:0000313" key="3">
    <source>
        <dbReference type="EMBL" id="MFC6723374.1"/>
    </source>
</evidence>
<dbReference type="EMBL" id="JBHSWU010000014">
    <property type="protein sequence ID" value="MFC6723374.1"/>
    <property type="molecule type" value="Genomic_DNA"/>
</dbReference>
<gene>
    <name evidence="3" type="ORF">ACFQE1_02980</name>
</gene>